<organism evidence="1 2">
    <name type="scientific">Chryseobacterium taihuense</name>
    <dbReference type="NCBI Taxonomy" id="1141221"/>
    <lineage>
        <taxon>Bacteria</taxon>
        <taxon>Pseudomonadati</taxon>
        <taxon>Bacteroidota</taxon>
        <taxon>Flavobacteriia</taxon>
        <taxon>Flavobacteriales</taxon>
        <taxon>Weeksellaceae</taxon>
        <taxon>Chryseobacterium group</taxon>
        <taxon>Chryseobacterium</taxon>
    </lineage>
</organism>
<evidence type="ECO:0000313" key="1">
    <source>
        <dbReference type="EMBL" id="VFB03539.1"/>
    </source>
</evidence>
<protein>
    <submittedName>
        <fullName evidence="1">Uncharacterized protein</fullName>
    </submittedName>
</protein>
<reference evidence="1 2" key="1">
    <citation type="submission" date="2019-02" db="EMBL/GenBank/DDBJ databases">
        <authorList>
            <consortium name="Pathogen Informatics"/>
        </authorList>
    </citation>
    <scope>NUCLEOTIDE SEQUENCE [LARGE SCALE GENOMIC DNA]</scope>
    <source>
        <strain evidence="1 2">3012STDY6944375</strain>
    </source>
</reference>
<dbReference type="KEGG" id="ctai:NCTC12078_01554"/>
<dbReference type="RefSeq" id="WP_130914127.1">
    <property type="nucleotide sequence ID" value="NZ_LR215974.1"/>
</dbReference>
<dbReference type="AlphaFoldDB" id="A0A4U8WMK1"/>
<accession>A0A4U8WMK1</accession>
<dbReference type="Proteomes" id="UP000290013">
    <property type="component" value="Chromosome"/>
</dbReference>
<name>A0A4U8WMK1_9FLAO</name>
<sequence>MIFGGSISSLSGGSSFGSLGGQEFNLSSFFHYIDPGGSSGGGGGGSSLSPWMQSYLQGDPKVKEIEDRYKQMIIAARKKGKNFAADNLQYFLNGKGGTKKIGLNTLIQFGAFNEGLERNKSRFENQLYDVAEKLKDGQTTSLNDYWDSVINPGVFSELYYASGMSQLTSKGKFTLSRKGNTITISGSVENRWHDPYNWNAGMSAYIPGFGDVSDDDGNYLIEYGNARPFLLESKWKYNVSGTIIIRPYWFDSKNINWK</sequence>
<proteinExistence type="predicted"/>
<gene>
    <name evidence="1" type="ORF">NCTC12078_01554</name>
</gene>
<dbReference type="EMBL" id="LR215974">
    <property type="protein sequence ID" value="VFB03539.1"/>
    <property type="molecule type" value="Genomic_DNA"/>
</dbReference>
<evidence type="ECO:0000313" key="2">
    <source>
        <dbReference type="Proteomes" id="UP000290013"/>
    </source>
</evidence>